<organism evidence="3 4">
    <name type="scientific">Parathielavia appendiculata</name>
    <dbReference type="NCBI Taxonomy" id="2587402"/>
    <lineage>
        <taxon>Eukaryota</taxon>
        <taxon>Fungi</taxon>
        <taxon>Dikarya</taxon>
        <taxon>Ascomycota</taxon>
        <taxon>Pezizomycotina</taxon>
        <taxon>Sordariomycetes</taxon>
        <taxon>Sordariomycetidae</taxon>
        <taxon>Sordariales</taxon>
        <taxon>Chaetomiaceae</taxon>
        <taxon>Parathielavia</taxon>
    </lineage>
</organism>
<reference evidence="3" key="1">
    <citation type="journal article" date="2023" name="Mol. Phylogenet. Evol.">
        <title>Genome-scale phylogeny and comparative genomics of the fungal order Sordariales.</title>
        <authorList>
            <person name="Hensen N."/>
            <person name="Bonometti L."/>
            <person name="Westerberg I."/>
            <person name="Brannstrom I.O."/>
            <person name="Guillou S."/>
            <person name="Cros-Aarteil S."/>
            <person name="Calhoun S."/>
            <person name="Haridas S."/>
            <person name="Kuo A."/>
            <person name="Mondo S."/>
            <person name="Pangilinan J."/>
            <person name="Riley R."/>
            <person name="LaButti K."/>
            <person name="Andreopoulos B."/>
            <person name="Lipzen A."/>
            <person name="Chen C."/>
            <person name="Yan M."/>
            <person name="Daum C."/>
            <person name="Ng V."/>
            <person name="Clum A."/>
            <person name="Steindorff A."/>
            <person name="Ohm R.A."/>
            <person name="Martin F."/>
            <person name="Silar P."/>
            <person name="Natvig D.O."/>
            <person name="Lalanne C."/>
            <person name="Gautier V."/>
            <person name="Ament-Velasquez S.L."/>
            <person name="Kruys A."/>
            <person name="Hutchinson M.I."/>
            <person name="Powell A.J."/>
            <person name="Barry K."/>
            <person name="Miller A.N."/>
            <person name="Grigoriev I.V."/>
            <person name="Debuchy R."/>
            <person name="Gladieux P."/>
            <person name="Hiltunen Thoren M."/>
            <person name="Johannesson H."/>
        </authorList>
    </citation>
    <scope>NUCLEOTIDE SEQUENCE</scope>
    <source>
        <strain evidence="3">CBS 731.68</strain>
    </source>
</reference>
<keyword evidence="1" id="KW-0472">Membrane</keyword>
<dbReference type="AlphaFoldDB" id="A0AAN6TUJ5"/>
<dbReference type="GeneID" id="87822793"/>
<gene>
    <name evidence="3" type="ORF">N657DRAFT_161706</name>
</gene>
<dbReference type="RefSeq" id="XP_062644201.1">
    <property type="nucleotide sequence ID" value="XM_062786027.1"/>
</dbReference>
<feature type="signal peptide" evidence="2">
    <location>
        <begin position="1"/>
        <end position="23"/>
    </location>
</feature>
<dbReference type="Proteomes" id="UP001302602">
    <property type="component" value="Unassembled WGS sequence"/>
</dbReference>
<feature type="chain" id="PRO_5043039058" evidence="2">
    <location>
        <begin position="24"/>
        <end position="131"/>
    </location>
</feature>
<evidence type="ECO:0000313" key="4">
    <source>
        <dbReference type="Proteomes" id="UP001302602"/>
    </source>
</evidence>
<keyword evidence="1" id="KW-0812">Transmembrane</keyword>
<evidence type="ECO:0000256" key="2">
    <source>
        <dbReference type="SAM" id="SignalP"/>
    </source>
</evidence>
<keyword evidence="4" id="KW-1185">Reference proteome</keyword>
<keyword evidence="1" id="KW-1133">Transmembrane helix</keyword>
<proteinExistence type="predicted"/>
<evidence type="ECO:0000256" key="1">
    <source>
        <dbReference type="SAM" id="Phobius"/>
    </source>
</evidence>
<keyword evidence="2" id="KW-0732">Signal</keyword>
<protein>
    <submittedName>
        <fullName evidence="3">Uncharacterized protein</fullName>
    </submittedName>
</protein>
<comment type="caution">
    <text evidence="3">The sequence shown here is derived from an EMBL/GenBank/DDBJ whole genome shotgun (WGS) entry which is preliminary data.</text>
</comment>
<accession>A0AAN6TUJ5</accession>
<name>A0AAN6TUJ5_9PEZI</name>
<reference evidence="3" key="2">
    <citation type="submission" date="2023-05" db="EMBL/GenBank/DDBJ databases">
        <authorList>
            <consortium name="Lawrence Berkeley National Laboratory"/>
            <person name="Steindorff A."/>
            <person name="Hensen N."/>
            <person name="Bonometti L."/>
            <person name="Westerberg I."/>
            <person name="Brannstrom I.O."/>
            <person name="Guillou S."/>
            <person name="Cros-Aarteil S."/>
            <person name="Calhoun S."/>
            <person name="Haridas S."/>
            <person name="Kuo A."/>
            <person name="Mondo S."/>
            <person name="Pangilinan J."/>
            <person name="Riley R."/>
            <person name="Labutti K."/>
            <person name="Andreopoulos B."/>
            <person name="Lipzen A."/>
            <person name="Chen C."/>
            <person name="Yanf M."/>
            <person name="Daum C."/>
            <person name="Ng V."/>
            <person name="Clum A."/>
            <person name="Ohm R."/>
            <person name="Martin F."/>
            <person name="Silar P."/>
            <person name="Natvig D."/>
            <person name="Lalanne C."/>
            <person name="Gautier V."/>
            <person name="Ament-Velasquez S.L."/>
            <person name="Kruys A."/>
            <person name="Hutchinson M.I."/>
            <person name="Powell A.J."/>
            <person name="Barry K."/>
            <person name="Miller A.N."/>
            <person name="Grigoriev I.V."/>
            <person name="Debuchy R."/>
            <person name="Gladieux P."/>
            <person name="Thoren M.H."/>
            <person name="Johannesson H."/>
        </authorList>
    </citation>
    <scope>NUCLEOTIDE SEQUENCE</scope>
    <source>
        <strain evidence="3">CBS 731.68</strain>
    </source>
</reference>
<dbReference type="EMBL" id="MU853239">
    <property type="protein sequence ID" value="KAK4120430.1"/>
    <property type="molecule type" value="Genomic_DNA"/>
</dbReference>
<evidence type="ECO:0000313" key="3">
    <source>
        <dbReference type="EMBL" id="KAK4120430.1"/>
    </source>
</evidence>
<sequence length="131" mass="14821">MLASYQSLLSLLFFSKFSVLVESSTASCNILPETVTVVNPLASPNLTPLSIKPSEVPFRSWRFEIRHRSTSLSSLQVTLIRSRFLASFTTTTYRQVLWFSYIWISALITFLIAATWTFPFLLSSTLDVSTI</sequence>
<feature type="transmembrane region" description="Helical" evidence="1">
    <location>
        <begin position="98"/>
        <end position="122"/>
    </location>
</feature>